<dbReference type="GO" id="GO:0006260">
    <property type="term" value="P:DNA replication"/>
    <property type="evidence" value="ECO:0007669"/>
    <property type="project" value="InterPro"/>
</dbReference>
<dbReference type="InterPro" id="IPR036895">
    <property type="entry name" value="Uracil-DNA_glycosylase-like_sf"/>
</dbReference>
<dbReference type="GO" id="GO:0008408">
    <property type="term" value="F:3'-5' exonuclease activity"/>
    <property type="evidence" value="ECO:0007669"/>
    <property type="project" value="InterPro"/>
</dbReference>
<organism evidence="1 2">
    <name type="scientific">Polynucleobacter hirudinilacicola</name>
    <dbReference type="NCBI Taxonomy" id="1743166"/>
    <lineage>
        <taxon>Bacteria</taxon>
        <taxon>Pseudomonadati</taxon>
        <taxon>Pseudomonadota</taxon>
        <taxon>Betaproteobacteria</taxon>
        <taxon>Burkholderiales</taxon>
        <taxon>Burkholderiaceae</taxon>
        <taxon>Polynucleobacter</taxon>
    </lineage>
</organism>
<dbReference type="InterPro" id="IPR004615">
    <property type="entry name" value="DNA_pol_III_psi"/>
</dbReference>
<name>A0A210RXK2_9BURK</name>
<reference evidence="1 2" key="1">
    <citation type="submission" date="2017-03" db="EMBL/GenBank/DDBJ databases">
        <title>New species Polynucleobacter sp. MWH-EgelM1-30-B4.</title>
        <authorList>
            <person name="Hahn M.W."/>
        </authorList>
    </citation>
    <scope>NUCLEOTIDE SEQUENCE [LARGE SCALE GENOMIC DNA]</scope>
    <source>
        <strain evidence="1 2">MWH-EgelM1-30-B4</strain>
    </source>
</reference>
<dbReference type="RefSeq" id="WP_087909946.1">
    <property type="nucleotide sequence ID" value="NZ_NAIA01000003.1"/>
</dbReference>
<comment type="caution">
    <text evidence="1">The sequence shown here is derived from an EMBL/GenBank/DDBJ whole genome shotgun (WGS) entry which is preliminary data.</text>
</comment>
<dbReference type="OrthoDB" id="5290748at2"/>
<dbReference type="EMBL" id="NAIA01000003">
    <property type="protein sequence ID" value="OWF65709.1"/>
    <property type="molecule type" value="Genomic_DNA"/>
</dbReference>
<sequence length="166" mass="17951">MSNTHSAFLKEMGITEWSSREEGVQASPEASPPAAEKVSLGHWWFFGAQPQGEAQALFQSVIRVLGLGPQEWSWKNASDNLGQLKSPDSGLPVVAFAFGGSIAQKITGEKDALPQLRETILALNNGADEEIPVIASYDLAQLVAKPKDKALLWQDLLLAKSVLQNI</sequence>
<gene>
    <name evidence="1" type="ORF">B6A14_07990</name>
</gene>
<proteinExistence type="predicted"/>
<dbReference type="GO" id="GO:0003887">
    <property type="term" value="F:DNA-directed DNA polymerase activity"/>
    <property type="evidence" value="ECO:0007669"/>
    <property type="project" value="InterPro"/>
</dbReference>
<protein>
    <submittedName>
        <fullName evidence="1">Uncharacterized protein</fullName>
    </submittedName>
</protein>
<keyword evidence="2" id="KW-1185">Reference proteome</keyword>
<dbReference type="Pfam" id="PF03603">
    <property type="entry name" value="DNA_III_psi"/>
    <property type="match status" value="1"/>
</dbReference>
<evidence type="ECO:0000313" key="2">
    <source>
        <dbReference type="Proteomes" id="UP000196880"/>
    </source>
</evidence>
<dbReference type="Proteomes" id="UP000196880">
    <property type="component" value="Unassembled WGS sequence"/>
</dbReference>
<dbReference type="Gene3D" id="3.40.470.10">
    <property type="entry name" value="Uracil-DNA glycosylase-like domain"/>
    <property type="match status" value="1"/>
</dbReference>
<accession>A0A210RXK2</accession>
<dbReference type="AlphaFoldDB" id="A0A210RXK2"/>
<evidence type="ECO:0000313" key="1">
    <source>
        <dbReference type="EMBL" id="OWF65709.1"/>
    </source>
</evidence>